<evidence type="ECO:0000256" key="2">
    <source>
        <dbReference type="ARBA" id="ARBA00022980"/>
    </source>
</evidence>
<dbReference type="NCBIfam" id="TIGR01024">
    <property type="entry name" value="rplS_bact"/>
    <property type="match status" value="1"/>
</dbReference>
<evidence type="ECO:0000256" key="5">
    <source>
        <dbReference type="HAMAP-Rule" id="MF_00402"/>
    </source>
</evidence>
<organism evidence="7 8">
    <name type="scientific">Borrelia duttonii (strain Ly)</name>
    <dbReference type="NCBI Taxonomy" id="412419"/>
    <lineage>
        <taxon>Bacteria</taxon>
        <taxon>Pseudomonadati</taxon>
        <taxon>Spirochaetota</taxon>
        <taxon>Spirochaetia</taxon>
        <taxon>Spirochaetales</taxon>
        <taxon>Borreliaceae</taxon>
        <taxon>Borrelia</taxon>
    </lineage>
</organism>
<dbReference type="InterPro" id="IPR018257">
    <property type="entry name" value="Ribosomal_bL19_CS"/>
</dbReference>
<sequence length="122" mass="14143">MMDLIRKIEAKGKRAESFDFRVGDTIRVSYKIIEGTNERIQNFEGLVISIQNKGIGQTFLVRKISSGIGVEKIFPMHSPIIEKVQVLKRGKVRRAKLYYMRDRIGKAAMKVKERLDVKKLKY</sequence>
<accession>B5RMP4</accession>
<proteinExistence type="inferred from homology"/>
<evidence type="ECO:0000256" key="1">
    <source>
        <dbReference type="ARBA" id="ARBA00005781"/>
    </source>
</evidence>
<dbReference type="PANTHER" id="PTHR15680">
    <property type="entry name" value="RIBOSOMAL PROTEIN L19"/>
    <property type="match status" value="1"/>
</dbReference>
<dbReference type="PIRSF" id="PIRSF002191">
    <property type="entry name" value="Ribosomal_L19"/>
    <property type="match status" value="1"/>
</dbReference>
<dbReference type="PROSITE" id="PS01015">
    <property type="entry name" value="RIBOSOMAL_L19"/>
    <property type="match status" value="1"/>
</dbReference>
<protein>
    <recommendedName>
        <fullName evidence="4 5">Large ribosomal subunit protein bL19</fullName>
    </recommendedName>
</protein>
<reference evidence="7 8" key="1">
    <citation type="journal article" date="2008" name="PLoS Genet.">
        <title>The genome of Borrelia recurrentis, the agent of deadly louse-borne relapsing fever, is a degraded subset of tick-borne Borrelia duttonii.</title>
        <authorList>
            <person name="Lescot M."/>
            <person name="Audic S."/>
            <person name="Robert C."/>
            <person name="Nguyen T.T."/>
            <person name="Blanc G."/>
            <person name="Cutler S.J."/>
            <person name="Wincker P."/>
            <person name="Couloux A."/>
            <person name="Claverie J.-M."/>
            <person name="Raoult D."/>
            <person name="Drancourt M."/>
        </authorList>
    </citation>
    <scope>NUCLEOTIDE SEQUENCE [LARGE SCALE GENOMIC DNA]</scope>
    <source>
        <strain evidence="7 8">Ly</strain>
    </source>
</reference>
<evidence type="ECO:0000313" key="8">
    <source>
        <dbReference type="Proteomes" id="UP000000611"/>
    </source>
</evidence>
<dbReference type="InterPro" id="IPR008991">
    <property type="entry name" value="Translation_prot_SH3-like_sf"/>
</dbReference>
<evidence type="ECO:0000313" key="7">
    <source>
        <dbReference type="EMBL" id="ACH93630.1"/>
    </source>
</evidence>
<evidence type="ECO:0000256" key="6">
    <source>
        <dbReference type="RuleBase" id="RU000559"/>
    </source>
</evidence>
<gene>
    <name evidence="5 7" type="primary">rplS</name>
    <name evidence="7" type="ordered locus">BDU_702</name>
</gene>
<dbReference type="PRINTS" id="PR00061">
    <property type="entry name" value="RIBOSOMALL19"/>
</dbReference>
<dbReference type="KEGG" id="bdu:BDU_702"/>
<dbReference type="InterPro" id="IPR038657">
    <property type="entry name" value="Ribosomal_bL19_sf"/>
</dbReference>
<keyword evidence="3 5" id="KW-0687">Ribonucleoprotein</keyword>
<dbReference type="AlphaFoldDB" id="B5RMP4"/>
<dbReference type="Gene3D" id="2.30.30.790">
    <property type="match status" value="1"/>
</dbReference>
<dbReference type="EMBL" id="CP000976">
    <property type="protein sequence ID" value="ACH93630.1"/>
    <property type="molecule type" value="Genomic_DNA"/>
</dbReference>
<dbReference type="HOGENOM" id="CLU_103507_2_2_12"/>
<dbReference type="GO" id="GO:0022625">
    <property type="term" value="C:cytosolic large ribosomal subunit"/>
    <property type="evidence" value="ECO:0007669"/>
    <property type="project" value="TreeGrafter"/>
</dbReference>
<evidence type="ECO:0000256" key="4">
    <source>
        <dbReference type="ARBA" id="ARBA00035171"/>
    </source>
</evidence>
<name>B5RMP4_BORDL</name>
<dbReference type="eggNOG" id="COG0335">
    <property type="taxonomic scope" value="Bacteria"/>
</dbReference>
<dbReference type="Proteomes" id="UP000000611">
    <property type="component" value="Chromosome"/>
</dbReference>
<evidence type="ECO:0000256" key="3">
    <source>
        <dbReference type="ARBA" id="ARBA00023274"/>
    </source>
</evidence>
<dbReference type="Pfam" id="PF01245">
    <property type="entry name" value="Ribosomal_L19"/>
    <property type="match status" value="1"/>
</dbReference>
<dbReference type="GO" id="GO:0006412">
    <property type="term" value="P:translation"/>
    <property type="evidence" value="ECO:0007669"/>
    <property type="project" value="UniProtKB-UniRule"/>
</dbReference>
<dbReference type="HAMAP" id="MF_00402">
    <property type="entry name" value="Ribosomal_bL19"/>
    <property type="match status" value="1"/>
</dbReference>
<keyword evidence="2 5" id="KW-0689">Ribosomal protein</keyword>
<dbReference type="STRING" id="412419.BDU_702"/>
<dbReference type="SUPFAM" id="SSF50104">
    <property type="entry name" value="Translation proteins SH3-like domain"/>
    <property type="match status" value="1"/>
</dbReference>
<comment type="function">
    <text evidence="5 6">This protein is located at the 30S-50S ribosomal subunit interface and may play a role in the structure and function of the aminoacyl-tRNA binding site.</text>
</comment>
<dbReference type="InterPro" id="IPR001857">
    <property type="entry name" value="Ribosomal_bL19"/>
</dbReference>
<dbReference type="GO" id="GO:0003735">
    <property type="term" value="F:structural constituent of ribosome"/>
    <property type="evidence" value="ECO:0007669"/>
    <property type="project" value="InterPro"/>
</dbReference>
<dbReference type="PANTHER" id="PTHR15680:SF9">
    <property type="entry name" value="LARGE RIBOSOMAL SUBUNIT PROTEIN BL19M"/>
    <property type="match status" value="1"/>
</dbReference>
<keyword evidence="8" id="KW-1185">Reference proteome</keyword>
<comment type="similarity">
    <text evidence="1 5 6">Belongs to the bacterial ribosomal protein bL19 family.</text>
</comment>